<dbReference type="Proteomes" id="UP000261931">
    <property type="component" value="Unassembled WGS sequence"/>
</dbReference>
<dbReference type="GO" id="GO:0005524">
    <property type="term" value="F:ATP binding"/>
    <property type="evidence" value="ECO:0007669"/>
    <property type="project" value="UniProtKB-KW"/>
</dbReference>
<reference evidence="14 15" key="1">
    <citation type="submission" date="2018-08" db="EMBL/GenBank/DDBJ databases">
        <title>Hydrogenophaga sp. LA-38 isolated from sludge.</title>
        <authorList>
            <person name="Im W.-T."/>
        </authorList>
    </citation>
    <scope>NUCLEOTIDE SEQUENCE [LARGE SCALE GENOMIC DNA]</scope>
    <source>
        <strain evidence="14 15">LA-38</strain>
    </source>
</reference>
<accession>A0A372EJY6</accession>
<evidence type="ECO:0000256" key="11">
    <source>
        <dbReference type="RuleBase" id="RU003953"/>
    </source>
</evidence>
<keyword evidence="4" id="KW-0548">Nucleotidyltransferase</keyword>
<gene>
    <name evidence="14" type="ORF">DY262_09550</name>
</gene>
<dbReference type="Gene3D" id="3.30.460.10">
    <property type="entry name" value="Beta Polymerase, domain 2"/>
    <property type="match status" value="1"/>
</dbReference>
<dbReference type="Pfam" id="PF12627">
    <property type="entry name" value="PolyA_pol_RNAbd"/>
    <property type="match status" value="1"/>
</dbReference>
<evidence type="ECO:0000259" key="12">
    <source>
        <dbReference type="Pfam" id="PF01743"/>
    </source>
</evidence>
<evidence type="ECO:0000256" key="9">
    <source>
        <dbReference type="ARBA" id="ARBA00022842"/>
    </source>
</evidence>
<evidence type="ECO:0000256" key="4">
    <source>
        <dbReference type="ARBA" id="ARBA00022695"/>
    </source>
</evidence>
<comment type="caution">
    <text evidence="14">The sequence shown here is derived from an EMBL/GenBank/DDBJ whole genome shotgun (WGS) entry which is preliminary data.</text>
</comment>
<sequence length="396" mass="43555">MQIYLVGGAVRDALMARELGLPAPAQADRDWVVVGATPQAMVAEGYEPVGRDFPVFLHPRTHEEYALARTERKTAPGYHGFAFHAEPDVTLEQDLARRDLTINAMAVAAQDAEHPDSAPLIDPWGGLADLRARTLRHVTEAFAEDPVRILRLARFRARWPGFDAAPETAALMRAMVERGEADHLVAERVWQEVSRGLMEARPGRLLDTLRDCGALPRLLPPAARAQAGRLPTALPGEADGHPLFTGASLAVRWAWLVAPLDAAAQQALGAHWRVPNALQALAQMAQRERADWPAPEALDATEALRRLLRCDALRKPERCRELLRVIEGLALADPDGGDTVRRSIRRLDRALQALLSFDSAAAVRQAQADGATGEQIGERLHTARLQYLLQRGIWND</sequence>
<dbReference type="GO" id="GO:0003723">
    <property type="term" value="F:RNA binding"/>
    <property type="evidence" value="ECO:0007669"/>
    <property type="project" value="UniProtKB-KW"/>
</dbReference>
<comment type="cofactor">
    <cofactor evidence="1">
        <name>Mg(2+)</name>
        <dbReference type="ChEBI" id="CHEBI:18420"/>
    </cofactor>
</comment>
<evidence type="ECO:0000256" key="7">
    <source>
        <dbReference type="ARBA" id="ARBA00022800"/>
    </source>
</evidence>
<keyword evidence="2 11" id="KW-0808">Transferase</keyword>
<keyword evidence="3" id="KW-0819">tRNA processing</keyword>
<dbReference type="InterPro" id="IPR050124">
    <property type="entry name" value="tRNA_CCA-adding_enzyme"/>
</dbReference>
<evidence type="ECO:0000313" key="14">
    <source>
        <dbReference type="EMBL" id="RFP79218.1"/>
    </source>
</evidence>
<evidence type="ECO:0000256" key="2">
    <source>
        <dbReference type="ARBA" id="ARBA00022679"/>
    </source>
</evidence>
<dbReference type="RefSeq" id="WP_116958687.1">
    <property type="nucleotide sequence ID" value="NZ_QVLS01000005.1"/>
</dbReference>
<dbReference type="AlphaFoldDB" id="A0A372EJY6"/>
<dbReference type="InterPro" id="IPR002646">
    <property type="entry name" value="PolA_pol_head_dom"/>
</dbReference>
<keyword evidence="15" id="KW-1185">Reference proteome</keyword>
<comment type="similarity">
    <text evidence="11">Belongs to the tRNA nucleotidyltransferase/poly(A) polymerase family.</text>
</comment>
<evidence type="ECO:0000259" key="13">
    <source>
        <dbReference type="Pfam" id="PF12627"/>
    </source>
</evidence>
<evidence type="ECO:0000256" key="3">
    <source>
        <dbReference type="ARBA" id="ARBA00022694"/>
    </source>
</evidence>
<name>A0A372EJY6_9BURK</name>
<feature type="domain" description="Poly A polymerase head" evidence="12">
    <location>
        <begin position="3"/>
        <end position="136"/>
    </location>
</feature>
<proteinExistence type="inferred from homology"/>
<feature type="domain" description="tRNA nucleotidyltransferase/poly(A) polymerase RNA and SrmB- binding" evidence="13">
    <location>
        <begin position="161"/>
        <end position="222"/>
    </location>
</feature>
<dbReference type="GO" id="GO:0004810">
    <property type="term" value="F:CCA tRNA nucleotidyltransferase activity"/>
    <property type="evidence" value="ECO:0007669"/>
    <property type="project" value="InterPro"/>
</dbReference>
<organism evidence="14 15">
    <name type="scientific">Hydrogenophaga borbori</name>
    <dbReference type="NCBI Taxonomy" id="2294117"/>
    <lineage>
        <taxon>Bacteria</taxon>
        <taxon>Pseudomonadati</taxon>
        <taxon>Pseudomonadota</taxon>
        <taxon>Betaproteobacteria</taxon>
        <taxon>Burkholderiales</taxon>
        <taxon>Comamonadaceae</taxon>
        <taxon>Hydrogenophaga</taxon>
    </lineage>
</organism>
<keyword evidence="8" id="KW-0067">ATP-binding</keyword>
<dbReference type="EMBL" id="QVLS01000005">
    <property type="protein sequence ID" value="RFP79218.1"/>
    <property type="molecule type" value="Genomic_DNA"/>
</dbReference>
<dbReference type="PIRSF" id="PIRSF000813">
    <property type="entry name" value="CCA_bact"/>
    <property type="match status" value="1"/>
</dbReference>
<dbReference type="Pfam" id="PF01743">
    <property type="entry name" value="PolyA_pol"/>
    <property type="match status" value="1"/>
</dbReference>
<dbReference type="GO" id="GO:0042245">
    <property type="term" value="P:RNA repair"/>
    <property type="evidence" value="ECO:0007669"/>
    <property type="project" value="UniProtKB-KW"/>
</dbReference>
<keyword evidence="9" id="KW-0460">Magnesium</keyword>
<dbReference type="Gene3D" id="1.10.3090.10">
    <property type="entry name" value="cca-adding enzyme, domain 2"/>
    <property type="match status" value="1"/>
</dbReference>
<dbReference type="PANTHER" id="PTHR47545">
    <property type="entry name" value="MULTIFUNCTIONAL CCA PROTEIN"/>
    <property type="match status" value="1"/>
</dbReference>
<evidence type="ECO:0000313" key="15">
    <source>
        <dbReference type="Proteomes" id="UP000261931"/>
    </source>
</evidence>
<evidence type="ECO:0000256" key="10">
    <source>
        <dbReference type="ARBA" id="ARBA00022884"/>
    </source>
</evidence>
<dbReference type="InterPro" id="IPR043519">
    <property type="entry name" value="NT_sf"/>
</dbReference>
<dbReference type="InterPro" id="IPR012006">
    <property type="entry name" value="CCA_bact"/>
</dbReference>
<dbReference type="GO" id="GO:0046872">
    <property type="term" value="F:metal ion binding"/>
    <property type="evidence" value="ECO:0007669"/>
    <property type="project" value="UniProtKB-KW"/>
</dbReference>
<evidence type="ECO:0000256" key="5">
    <source>
        <dbReference type="ARBA" id="ARBA00022723"/>
    </source>
</evidence>
<dbReference type="PANTHER" id="PTHR47545:SF1">
    <property type="entry name" value="MULTIFUNCTIONAL CCA PROTEIN"/>
    <property type="match status" value="1"/>
</dbReference>
<dbReference type="SUPFAM" id="SSF81891">
    <property type="entry name" value="Poly A polymerase C-terminal region-like"/>
    <property type="match status" value="1"/>
</dbReference>
<evidence type="ECO:0000256" key="6">
    <source>
        <dbReference type="ARBA" id="ARBA00022741"/>
    </source>
</evidence>
<dbReference type="InterPro" id="IPR032828">
    <property type="entry name" value="PolyA_RNA-bd"/>
</dbReference>
<keyword evidence="7" id="KW-0692">RNA repair</keyword>
<dbReference type="SUPFAM" id="SSF81301">
    <property type="entry name" value="Nucleotidyltransferase"/>
    <property type="match status" value="1"/>
</dbReference>
<keyword evidence="5" id="KW-0479">Metal-binding</keyword>
<dbReference type="GO" id="GO:0001680">
    <property type="term" value="P:tRNA 3'-terminal CCA addition"/>
    <property type="evidence" value="ECO:0007669"/>
    <property type="project" value="InterPro"/>
</dbReference>
<evidence type="ECO:0000256" key="8">
    <source>
        <dbReference type="ARBA" id="ARBA00022840"/>
    </source>
</evidence>
<evidence type="ECO:0000256" key="1">
    <source>
        <dbReference type="ARBA" id="ARBA00001946"/>
    </source>
</evidence>
<protein>
    <submittedName>
        <fullName evidence="14">Multifunctional CCA tRNA nucleotidyl transferase/2'3'-cyclic phosphodiesterase/2'nucleotidase/phosphatase</fullName>
    </submittedName>
</protein>
<keyword evidence="10 11" id="KW-0694">RNA-binding</keyword>
<keyword evidence="6" id="KW-0547">Nucleotide-binding</keyword>